<gene>
    <name evidence="1" type="ORF">D3H55_10255</name>
</gene>
<reference evidence="1 2" key="1">
    <citation type="submission" date="2018-09" db="EMBL/GenBank/DDBJ databases">
        <title>Bacillus saliacetes sp. nov., isolated from Thai shrimp paste (Ka-pi).</title>
        <authorList>
            <person name="Daroonpunt R."/>
            <person name="Tanasupawat S."/>
            <person name="Yiamsombut S."/>
        </authorList>
    </citation>
    <scope>NUCLEOTIDE SEQUENCE [LARGE SCALE GENOMIC DNA]</scope>
    <source>
        <strain evidence="1 2">SKP7-4</strain>
    </source>
</reference>
<name>A0A3A1R1C2_9BACI</name>
<evidence type="ECO:0000313" key="1">
    <source>
        <dbReference type="EMBL" id="RIW33973.1"/>
    </source>
</evidence>
<comment type="caution">
    <text evidence="1">The sequence shown here is derived from an EMBL/GenBank/DDBJ whole genome shotgun (WGS) entry which is preliminary data.</text>
</comment>
<evidence type="ECO:0000313" key="2">
    <source>
        <dbReference type="Proteomes" id="UP000265801"/>
    </source>
</evidence>
<dbReference type="AlphaFoldDB" id="A0A3A1R1C2"/>
<sequence>MINLAPVRHLPDGVFLCLQVVKEGREVTGTPRFLSNNQQEEKVVDRGNVVVDRMVKAGDRSTNLVDMRLLQQQTALYRFTALGDSPRLR</sequence>
<protein>
    <submittedName>
        <fullName evidence="1">Uncharacterized protein</fullName>
    </submittedName>
</protein>
<accession>A0A3A1R1C2</accession>
<keyword evidence="2" id="KW-1185">Reference proteome</keyword>
<proteinExistence type="predicted"/>
<dbReference type="EMBL" id="QXIR01000012">
    <property type="protein sequence ID" value="RIW33973.1"/>
    <property type="molecule type" value="Genomic_DNA"/>
</dbReference>
<dbReference type="Proteomes" id="UP000265801">
    <property type="component" value="Unassembled WGS sequence"/>
</dbReference>
<organism evidence="1 2">
    <name type="scientific">Bacillus salacetis</name>
    <dbReference type="NCBI Taxonomy" id="2315464"/>
    <lineage>
        <taxon>Bacteria</taxon>
        <taxon>Bacillati</taxon>
        <taxon>Bacillota</taxon>
        <taxon>Bacilli</taxon>
        <taxon>Bacillales</taxon>
        <taxon>Bacillaceae</taxon>
        <taxon>Bacillus</taxon>
    </lineage>
</organism>